<dbReference type="InterPro" id="IPR016181">
    <property type="entry name" value="Acyl_CoA_acyltransferase"/>
</dbReference>
<dbReference type="Gene3D" id="3.40.630.30">
    <property type="match status" value="1"/>
</dbReference>
<dbReference type="RefSeq" id="WP_240252454.1">
    <property type="nucleotide sequence ID" value="NZ_JAKTTI010000002.1"/>
</dbReference>
<keyword evidence="1" id="KW-0808">Transferase</keyword>
<reference evidence="5" key="1">
    <citation type="submission" date="2022-02" db="EMBL/GenBank/DDBJ databases">
        <title>Fredinandcohnia quinoae sp. nov. isolated from Chenopodium quinoa seeds.</title>
        <authorList>
            <person name="Saati-Santamaria Z."/>
            <person name="Flores-Felix J.D."/>
            <person name="Igual J.M."/>
            <person name="Velazquez E."/>
            <person name="Garcia-Fraile P."/>
            <person name="Martinez-Molina E."/>
        </authorList>
    </citation>
    <scope>NUCLEOTIDE SEQUENCE</scope>
    <source>
        <strain evidence="5">SECRCQ15</strain>
    </source>
</reference>
<evidence type="ECO:0000313" key="6">
    <source>
        <dbReference type="Proteomes" id="UP001431131"/>
    </source>
</evidence>
<dbReference type="Pfam" id="PF12746">
    <property type="entry name" value="GNAT_acetyltran"/>
    <property type="match status" value="1"/>
</dbReference>
<gene>
    <name evidence="5" type="ORF">MJG50_02600</name>
</gene>
<dbReference type="GO" id="GO:0016747">
    <property type="term" value="F:acyltransferase activity, transferring groups other than amino-acyl groups"/>
    <property type="evidence" value="ECO:0007669"/>
    <property type="project" value="InterPro"/>
</dbReference>
<accession>A0AAW5E3R9</accession>
<sequence>MLYSKNMVQGIELASEKFNKAVGLFEALNHHLSINGVIKGAVPGRVFLSNNCETALLTSPQGIFLGGSTENIPFFEEVNKLIKDELLPGLSSNGELDYVLYYPTDKKWEDILPIVMKDILPMRSGRMTFSHNLSRIDDLNDPSIVAINGNFLKRQDVIGLNDIKSEILENWPSLEAYEDKGFGCAAILDTNEGPTIISWCLTDWVVEDECEIGIETDEDYRGNGWARKTALGTLSLAKQRGIKRVGWQCWSNNIASQRTALSVGFKLLADFPVLFGWNHPLNNLLVNGNHYMLGDRKYGVAKDFARSARSYAEALDKGWDWNGDAALYWNAACMFYLIGEKERAKHYFKKARDMGWKDIHQPHYHEYVYRESDSEQIASILSELL</sequence>
<proteinExistence type="inferred from homology"/>
<organism evidence="5 6">
    <name type="scientific">Fredinandcohnia quinoae</name>
    <dbReference type="NCBI Taxonomy" id="2918902"/>
    <lineage>
        <taxon>Bacteria</taxon>
        <taxon>Bacillati</taxon>
        <taxon>Bacillota</taxon>
        <taxon>Bacilli</taxon>
        <taxon>Bacillales</taxon>
        <taxon>Bacillaceae</taxon>
        <taxon>Fredinandcohnia</taxon>
    </lineage>
</organism>
<dbReference type="SUPFAM" id="SSF55729">
    <property type="entry name" value="Acyl-CoA N-acyltransferases (Nat)"/>
    <property type="match status" value="1"/>
</dbReference>
<dbReference type="InterPro" id="IPR000182">
    <property type="entry name" value="GNAT_dom"/>
</dbReference>
<evidence type="ECO:0000313" key="5">
    <source>
        <dbReference type="EMBL" id="MCH1624205.1"/>
    </source>
</evidence>
<comment type="similarity">
    <text evidence="3">Belongs to the acetyltransferase family. RimJ subfamily.</text>
</comment>
<evidence type="ECO:0000256" key="2">
    <source>
        <dbReference type="ARBA" id="ARBA00023315"/>
    </source>
</evidence>
<dbReference type="PANTHER" id="PTHR43792">
    <property type="entry name" value="GNAT FAMILY, PUTATIVE (AFU_ORTHOLOGUE AFUA_3G00765)-RELATED-RELATED"/>
    <property type="match status" value="1"/>
</dbReference>
<protein>
    <submittedName>
        <fullName evidence="5">GNAT family N-acetyltransferase</fullName>
    </submittedName>
</protein>
<dbReference type="PANTHER" id="PTHR43792:SF8">
    <property type="entry name" value="[RIBOSOMAL PROTEIN US5]-ALANINE N-ACETYLTRANSFERASE"/>
    <property type="match status" value="1"/>
</dbReference>
<dbReference type="InterPro" id="IPR051531">
    <property type="entry name" value="N-acetyltransferase"/>
</dbReference>
<dbReference type="SUPFAM" id="SSF81901">
    <property type="entry name" value="HCP-like"/>
    <property type="match status" value="1"/>
</dbReference>
<name>A0AAW5E3R9_9BACI</name>
<dbReference type="EMBL" id="JAKTTI010000002">
    <property type="protein sequence ID" value="MCH1624205.1"/>
    <property type="molecule type" value="Genomic_DNA"/>
</dbReference>
<keyword evidence="6" id="KW-1185">Reference proteome</keyword>
<evidence type="ECO:0000256" key="3">
    <source>
        <dbReference type="ARBA" id="ARBA00038502"/>
    </source>
</evidence>
<dbReference type="Proteomes" id="UP001431131">
    <property type="component" value="Unassembled WGS sequence"/>
</dbReference>
<comment type="caution">
    <text evidence="5">The sequence shown here is derived from an EMBL/GenBank/DDBJ whole genome shotgun (WGS) entry which is preliminary data.</text>
</comment>
<evidence type="ECO:0000259" key="4">
    <source>
        <dbReference type="PROSITE" id="PS51186"/>
    </source>
</evidence>
<dbReference type="AlphaFoldDB" id="A0AAW5E3R9"/>
<dbReference type="PROSITE" id="PS51186">
    <property type="entry name" value="GNAT"/>
    <property type="match status" value="1"/>
</dbReference>
<keyword evidence="2" id="KW-0012">Acyltransferase</keyword>
<evidence type="ECO:0000256" key="1">
    <source>
        <dbReference type="ARBA" id="ARBA00022679"/>
    </source>
</evidence>
<dbReference type="InterPro" id="IPR027365">
    <property type="entry name" value="GNAT_acetyltra_YdfB-like"/>
</dbReference>
<feature type="domain" description="N-acetyltransferase" evidence="4">
    <location>
        <begin position="147"/>
        <end position="287"/>
    </location>
</feature>